<dbReference type="PANTHER" id="PTHR23013:SF27">
    <property type="entry name" value="G-PROTEIN COUPLED RECEPTORS FAMILY 1 PROFILE DOMAIN-CONTAINING PROTEIN"/>
    <property type="match status" value="1"/>
</dbReference>
<comment type="subcellular location">
    <subcellularLocation>
        <location evidence="1">Membrane</location>
    </subcellularLocation>
</comment>
<dbReference type="InterPro" id="IPR019430">
    <property type="entry name" value="7TM_GPCR_serpentine_rcpt_Srx"/>
</dbReference>
<feature type="transmembrane region" description="Helical" evidence="5">
    <location>
        <begin position="171"/>
        <end position="195"/>
    </location>
</feature>
<evidence type="ECO:0000256" key="4">
    <source>
        <dbReference type="ARBA" id="ARBA00023136"/>
    </source>
</evidence>
<dbReference type="CDD" id="cd00637">
    <property type="entry name" value="7tm_classA_rhodopsin-like"/>
    <property type="match status" value="1"/>
</dbReference>
<dbReference type="OrthoDB" id="5847113at2759"/>
<protein>
    <recommendedName>
        <fullName evidence="6">G-protein coupled receptors family 1 profile domain-containing protein</fullName>
    </recommendedName>
</protein>
<proteinExistence type="predicted"/>
<feature type="transmembrane region" description="Helical" evidence="5">
    <location>
        <begin position="6"/>
        <end position="25"/>
    </location>
</feature>
<keyword evidence="8" id="KW-1185">Reference proteome</keyword>
<dbReference type="EMBL" id="JARK01001546">
    <property type="protein sequence ID" value="EYB91129.1"/>
    <property type="molecule type" value="Genomic_DNA"/>
</dbReference>
<evidence type="ECO:0000256" key="3">
    <source>
        <dbReference type="ARBA" id="ARBA00022989"/>
    </source>
</evidence>
<name>A0A016SLE8_9BILA</name>
<dbReference type="Proteomes" id="UP000024635">
    <property type="component" value="Unassembled WGS sequence"/>
</dbReference>
<sequence length="311" mass="35129">MIRAIIVLLIGFPGLLVNLYNIYLFSTKNTLRTPYGYLTLSRCIANSYVLLTFICYVAPTEIVNHVVGSPSIASLVGNLTGAPCISIIAVQTFLAVHRLLAAFRPIDYQKSFGCTKLTMVQLCFSWIWGAGVVTFWEVAPRQYNCSYEFDVASISWFDNCPPFFLTITITIPVYTSAGLVIVINVLILCKLLAINSRLEFATKTDRIRSERRIKRMVIQGISQDSSFLIETFMLNYAIHLSESKTWMFVCCTIAWEITHAIDGAIIFLFNAELQRCGLGSEYSNDRTVAFESTRRQSTMFTILKNKLVNQH</sequence>
<dbReference type="SUPFAM" id="SSF81321">
    <property type="entry name" value="Family A G protein-coupled receptor-like"/>
    <property type="match status" value="1"/>
</dbReference>
<evidence type="ECO:0000256" key="2">
    <source>
        <dbReference type="ARBA" id="ARBA00022692"/>
    </source>
</evidence>
<dbReference type="PANTHER" id="PTHR23013">
    <property type="entry name" value="SERPENTINE RECEPTOR"/>
    <property type="match status" value="1"/>
</dbReference>
<feature type="domain" description="G-protein coupled receptors family 1 profile" evidence="6">
    <location>
        <begin position="17"/>
        <end position="218"/>
    </location>
</feature>
<dbReference type="Pfam" id="PF10328">
    <property type="entry name" value="7TM_GPCR_Srx"/>
    <property type="match status" value="1"/>
</dbReference>
<dbReference type="InterPro" id="IPR017452">
    <property type="entry name" value="GPCR_Rhodpsn_7TM"/>
</dbReference>
<evidence type="ECO:0000259" key="6">
    <source>
        <dbReference type="PROSITE" id="PS50262"/>
    </source>
</evidence>
<dbReference type="PROSITE" id="PS50262">
    <property type="entry name" value="G_PROTEIN_RECEP_F1_2"/>
    <property type="match status" value="1"/>
</dbReference>
<evidence type="ECO:0000313" key="7">
    <source>
        <dbReference type="EMBL" id="EYB91129.1"/>
    </source>
</evidence>
<feature type="transmembrane region" description="Helical" evidence="5">
    <location>
        <begin position="37"/>
        <end position="59"/>
    </location>
</feature>
<gene>
    <name evidence="7" type="primary">Acey_s0210.g2143</name>
    <name evidence="7" type="ORF">Y032_0210g2143</name>
</gene>
<dbReference type="GO" id="GO:0016020">
    <property type="term" value="C:membrane"/>
    <property type="evidence" value="ECO:0007669"/>
    <property type="project" value="UniProtKB-SubCell"/>
</dbReference>
<dbReference type="AlphaFoldDB" id="A0A016SLE8"/>
<feature type="transmembrane region" description="Helical" evidence="5">
    <location>
        <begin position="117"/>
        <end position="136"/>
    </location>
</feature>
<organism evidence="7 8">
    <name type="scientific">Ancylostoma ceylanicum</name>
    <dbReference type="NCBI Taxonomy" id="53326"/>
    <lineage>
        <taxon>Eukaryota</taxon>
        <taxon>Metazoa</taxon>
        <taxon>Ecdysozoa</taxon>
        <taxon>Nematoda</taxon>
        <taxon>Chromadorea</taxon>
        <taxon>Rhabditida</taxon>
        <taxon>Rhabditina</taxon>
        <taxon>Rhabditomorpha</taxon>
        <taxon>Strongyloidea</taxon>
        <taxon>Ancylostomatidae</taxon>
        <taxon>Ancylostomatinae</taxon>
        <taxon>Ancylostoma</taxon>
    </lineage>
</organism>
<evidence type="ECO:0000256" key="5">
    <source>
        <dbReference type="SAM" id="Phobius"/>
    </source>
</evidence>
<feature type="transmembrane region" description="Helical" evidence="5">
    <location>
        <begin position="71"/>
        <end position="96"/>
    </location>
</feature>
<keyword evidence="4 5" id="KW-0472">Membrane</keyword>
<comment type="caution">
    <text evidence="7">The sequence shown here is derived from an EMBL/GenBank/DDBJ whole genome shotgun (WGS) entry which is preliminary data.</text>
</comment>
<accession>A0A016SLE8</accession>
<keyword evidence="2 5" id="KW-0812">Transmembrane</keyword>
<keyword evidence="3 5" id="KW-1133">Transmembrane helix</keyword>
<dbReference type="Gene3D" id="1.20.1070.10">
    <property type="entry name" value="Rhodopsin 7-helix transmembrane proteins"/>
    <property type="match status" value="1"/>
</dbReference>
<reference evidence="8" key="1">
    <citation type="journal article" date="2015" name="Nat. Genet.">
        <title>The genome and transcriptome of the zoonotic hookworm Ancylostoma ceylanicum identify infection-specific gene families.</title>
        <authorList>
            <person name="Schwarz E.M."/>
            <person name="Hu Y."/>
            <person name="Antoshechkin I."/>
            <person name="Miller M.M."/>
            <person name="Sternberg P.W."/>
            <person name="Aroian R.V."/>
        </authorList>
    </citation>
    <scope>NUCLEOTIDE SEQUENCE</scope>
    <source>
        <strain evidence="8">HY135</strain>
    </source>
</reference>
<evidence type="ECO:0000256" key="1">
    <source>
        <dbReference type="ARBA" id="ARBA00004370"/>
    </source>
</evidence>
<evidence type="ECO:0000313" key="8">
    <source>
        <dbReference type="Proteomes" id="UP000024635"/>
    </source>
</evidence>